<evidence type="ECO:0000313" key="2">
    <source>
        <dbReference type="Proteomes" id="UP000183567"/>
    </source>
</evidence>
<accession>A0A1J8Q2T8</accession>
<dbReference type="EMBL" id="LVVM01002790">
    <property type="protein sequence ID" value="OJA15918.1"/>
    <property type="molecule type" value="Genomic_DNA"/>
</dbReference>
<protein>
    <submittedName>
        <fullName evidence="1">Uncharacterized protein</fullName>
    </submittedName>
</protein>
<dbReference type="AlphaFoldDB" id="A0A1J8Q2T8"/>
<keyword evidence="2" id="KW-1185">Reference proteome</keyword>
<name>A0A1J8Q2T8_9AGAM</name>
<dbReference type="Proteomes" id="UP000183567">
    <property type="component" value="Unassembled WGS sequence"/>
</dbReference>
<gene>
    <name evidence="1" type="ORF">AZE42_11216</name>
</gene>
<proteinExistence type="predicted"/>
<comment type="caution">
    <text evidence="1">The sequence shown here is derived from an EMBL/GenBank/DDBJ whole genome shotgun (WGS) entry which is preliminary data.</text>
</comment>
<sequence length="111" mass="11809">MLSMDTTGTEDWFTLDVPSVAHESAQPVSLYIPASPSPLKQLVPDRNQCASDPVVQAAVAQLSAGPSDHHNGRFELPHNCLVGLSEALHSVIDTGCNLLLSSSQTVLAEFQ</sequence>
<reference evidence="1 2" key="1">
    <citation type="submission" date="2016-03" db="EMBL/GenBank/DDBJ databases">
        <title>Comparative genomics of the ectomycorrhizal sister species Rhizopogon vinicolor and Rhizopogon vesiculosus (Basidiomycota: Boletales) reveals a divergence of the mating type B locus.</title>
        <authorList>
            <person name="Mujic A.B."/>
            <person name="Kuo A."/>
            <person name="Tritt A."/>
            <person name="Lipzen A."/>
            <person name="Chen C."/>
            <person name="Johnson J."/>
            <person name="Sharma A."/>
            <person name="Barry K."/>
            <person name="Grigoriev I.V."/>
            <person name="Spatafora J.W."/>
        </authorList>
    </citation>
    <scope>NUCLEOTIDE SEQUENCE [LARGE SCALE GENOMIC DNA]</scope>
    <source>
        <strain evidence="1 2">AM-OR11-056</strain>
    </source>
</reference>
<dbReference type="OrthoDB" id="3026777at2759"/>
<organism evidence="1 2">
    <name type="scientific">Rhizopogon vesiculosus</name>
    <dbReference type="NCBI Taxonomy" id="180088"/>
    <lineage>
        <taxon>Eukaryota</taxon>
        <taxon>Fungi</taxon>
        <taxon>Dikarya</taxon>
        <taxon>Basidiomycota</taxon>
        <taxon>Agaricomycotina</taxon>
        <taxon>Agaricomycetes</taxon>
        <taxon>Agaricomycetidae</taxon>
        <taxon>Boletales</taxon>
        <taxon>Suillineae</taxon>
        <taxon>Rhizopogonaceae</taxon>
        <taxon>Rhizopogon</taxon>
    </lineage>
</organism>
<evidence type="ECO:0000313" key="1">
    <source>
        <dbReference type="EMBL" id="OJA15918.1"/>
    </source>
</evidence>